<proteinExistence type="predicted"/>
<feature type="region of interest" description="Disordered" evidence="1">
    <location>
        <begin position="1"/>
        <end position="22"/>
    </location>
</feature>
<evidence type="ECO:0008006" key="5">
    <source>
        <dbReference type="Google" id="ProtNLM"/>
    </source>
</evidence>
<dbReference type="EMBL" id="HG322949">
    <property type="protein sequence ID" value="CDG84657.1"/>
    <property type="molecule type" value="Genomic_DNA"/>
</dbReference>
<evidence type="ECO:0000313" key="4">
    <source>
        <dbReference type="Proteomes" id="UP000027604"/>
    </source>
</evidence>
<dbReference type="RefSeq" id="WP_242404579.1">
    <property type="nucleotide sequence ID" value="NZ_BCTH01000015.1"/>
</dbReference>
<sequence>MDESSHAGNPAGINTESRRTMKAKEESVMAMYRATRPTEFIAERSKVNHLPWSLLIVALFLAAWLMLALDNAENQRNALAARLCQDHVFPAEIDYQCLAGVRSREHWWQNVLYALTHPFA</sequence>
<keyword evidence="2" id="KW-0812">Transmembrane</keyword>
<dbReference type="AlphaFoldDB" id="W0VBJ3"/>
<dbReference type="HOGENOM" id="CLU_2046484_0_0_4"/>
<evidence type="ECO:0000256" key="2">
    <source>
        <dbReference type="SAM" id="Phobius"/>
    </source>
</evidence>
<dbReference type="PATRIC" id="fig|1349767.4.peg.625"/>
<dbReference type="Proteomes" id="UP000027604">
    <property type="component" value="Chromosome I"/>
</dbReference>
<keyword evidence="2" id="KW-0472">Membrane</keyword>
<dbReference type="KEGG" id="jag:GJA_4047"/>
<keyword evidence="2" id="KW-1133">Transmembrane helix</keyword>
<name>W0VBJ3_9BURK</name>
<feature type="transmembrane region" description="Helical" evidence="2">
    <location>
        <begin position="50"/>
        <end position="69"/>
    </location>
</feature>
<protein>
    <recommendedName>
        <fullName evidence="5">Transmembrane protein</fullName>
    </recommendedName>
</protein>
<reference evidence="3 4" key="1">
    <citation type="journal article" date="2015" name="Genome Announc.">
        <title>Genome Sequence of Mushroom Soft-Rot Pathogen Janthinobacterium agaricidamnosum.</title>
        <authorList>
            <person name="Graupner K."/>
            <person name="Lackner G."/>
            <person name="Hertweck C."/>
        </authorList>
    </citation>
    <scope>NUCLEOTIDE SEQUENCE [LARGE SCALE GENOMIC DNA]</scope>
    <source>
        <strain evidence="4">NBRC 102515 / DSM 9628</strain>
    </source>
</reference>
<keyword evidence="4" id="KW-1185">Reference proteome</keyword>
<organism evidence="3 4">
    <name type="scientific">Janthinobacterium agaricidamnosum NBRC 102515 = DSM 9628</name>
    <dbReference type="NCBI Taxonomy" id="1349767"/>
    <lineage>
        <taxon>Bacteria</taxon>
        <taxon>Pseudomonadati</taxon>
        <taxon>Pseudomonadota</taxon>
        <taxon>Betaproteobacteria</taxon>
        <taxon>Burkholderiales</taxon>
        <taxon>Oxalobacteraceae</taxon>
        <taxon>Janthinobacterium</taxon>
    </lineage>
</organism>
<evidence type="ECO:0000313" key="3">
    <source>
        <dbReference type="EMBL" id="CDG84657.1"/>
    </source>
</evidence>
<accession>W0VBJ3</accession>
<evidence type="ECO:0000256" key="1">
    <source>
        <dbReference type="SAM" id="MobiDB-lite"/>
    </source>
</evidence>
<gene>
    <name evidence="3" type="ORF">GJA_4047</name>
</gene>